<proteinExistence type="predicted"/>
<protein>
    <submittedName>
        <fullName evidence="1">Uncharacterized protein</fullName>
    </submittedName>
</protein>
<dbReference type="AlphaFoldDB" id="Q02CQ7"/>
<organism evidence="1">
    <name type="scientific">Solibacter usitatus (strain Ellin6076)</name>
    <dbReference type="NCBI Taxonomy" id="234267"/>
    <lineage>
        <taxon>Bacteria</taxon>
        <taxon>Pseudomonadati</taxon>
        <taxon>Acidobacteriota</taxon>
        <taxon>Terriglobia</taxon>
        <taxon>Bryobacterales</taxon>
        <taxon>Solibacteraceae</taxon>
        <taxon>Candidatus Solibacter</taxon>
    </lineage>
</organism>
<dbReference type="HOGENOM" id="CLU_114869_0_0_0"/>
<accession>Q02CQ7</accession>
<dbReference type="eggNOG" id="ENOG50334J9">
    <property type="taxonomic scope" value="Bacteria"/>
</dbReference>
<sequence length="195" mass="21114" precursor="true">MRSQCHRHWQFTRGNKALGLAPASFTSMATKNDFTPADWNTLRNTQFLVGFATAMASPSGLGTVKELFALSQGIIQNQSSDIPLIRDLTSAAEMQEAQNSLKQSLGGVQAKPTADDLRRRALEQAQSAIACLQAQASPQETDAYRRMLCGIAEKVANAAREGGFLGLGGTQVSKEERAFLDQLRTALQLEQVKSA</sequence>
<reference evidence="1" key="1">
    <citation type="submission" date="2006-10" db="EMBL/GenBank/DDBJ databases">
        <title>Complete sequence of Solibacter usitatus Ellin6076.</title>
        <authorList>
            <consortium name="US DOE Joint Genome Institute"/>
            <person name="Copeland A."/>
            <person name="Lucas S."/>
            <person name="Lapidus A."/>
            <person name="Barry K."/>
            <person name="Detter J.C."/>
            <person name="Glavina del Rio T."/>
            <person name="Hammon N."/>
            <person name="Israni S."/>
            <person name="Dalin E."/>
            <person name="Tice H."/>
            <person name="Pitluck S."/>
            <person name="Thompson L.S."/>
            <person name="Brettin T."/>
            <person name="Bruce D."/>
            <person name="Han C."/>
            <person name="Tapia R."/>
            <person name="Gilna P."/>
            <person name="Schmutz J."/>
            <person name="Larimer F."/>
            <person name="Land M."/>
            <person name="Hauser L."/>
            <person name="Kyrpides N."/>
            <person name="Mikhailova N."/>
            <person name="Janssen P.H."/>
            <person name="Kuske C.R."/>
            <person name="Richardson P."/>
        </authorList>
    </citation>
    <scope>NUCLEOTIDE SEQUENCE</scope>
    <source>
        <strain evidence="1">Ellin6076</strain>
    </source>
</reference>
<evidence type="ECO:0000313" key="1">
    <source>
        <dbReference type="EMBL" id="ABJ81159.1"/>
    </source>
</evidence>
<name>Q02CQ7_SOLUE</name>
<dbReference type="EMBL" id="CP000473">
    <property type="protein sequence ID" value="ABJ81159.1"/>
    <property type="molecule type" value="Genomic_DNA"/>
</dbReference>
<dbReference type="KEGG" id="sus:Acid_0144"/>
<dbReference type="STRING" id="234267.Acid_0144"/>
<dbReference type="InParanoid" id="Q02CQ7"/>
<gene>
    <name evidence="1" type="ordered locus">Acid_0144</name>
</gene>